<reference evidence="1" key="1">
    <citation type="submission" date="2023-05" db="EMBL/GenBank/DDBJ databases">
        <authorList>
            <consortium name="ELIXIR-Norway"/>
        </authorList>
    </citation>
    <scope>NUCLEOTIDE SEQUENCE</scope>
</reference>
<gene>
    <name evidence="1" type="ORF">MRATA1EN22A_LOCUS8183</name>
</gene>
<accession>A0AC59YNA7</accession>
<protein>
    <submittedName>
        <fullName evidence="1">Uncharacterized protein</fullName>
    </submittedName>
</protein>
<evidence type="ECO:0000313" key="2">
    <source>
        <dbReference type="Proteomes" id="UP001162501"/>
    </source>
</evidence>
<proteinExistence type="predicted"/>
<sequence>MRDFPGGLVTKTLPSNAGGLGSIPGGRKRSHMSQLRPDKYFKKCFVMKSFKNTQCRQKSKMKTQTHHSAPTILTLLLQTISPLNPSRPFISLQILQCAPAVSEDILEI</sequence>
<dbReference type="EMBL" id="OX596103">
    <property type="protein sequence ID" value="CAM9839627.1"/>
    <property type="molecule type" value="Genomic_DNA"/>
</dbReference>
<reference evidence="1" key="2">
    <citation type="submission" date="2025-03" db="EMBL/GenBank/DDBJ databases">
        <authorList>
            <consortium name="ELIXIR-Norway"/>
            <consortium name="Elixir Norway"/>
        </authorList>
    </citation>
    <scope>NUCLEOTIDE SEQUENCE</scope>
</reference>
<organism evidence="1 2">
    <name type="scientific">Rangifer tarandus platyrhynchus</name>
    <name type="common">Svalbard reindeer</name>
    <dbReference type="NCBI Taxonomy" id="3082113"/>
    <lineage>
        <taxon>Eukaryota</taxon>
        <taxon>Metazoa</taxon>
        <taxon>Chordata</taxon>
        <taxon>Craniata</taxon>
        <taxon>Vertebrata</taxon>
        <taxon>Euteleostomi</taxon>
        <taxon>Mammalia</taxon>
        <taxon>Eutheria</taxon>
        <taxon>Laurasiatheria</taxon>
        <taxon>Artiodactyla</taxon>
        <taxon>Ruminantia</taxon>
        <taxon>Pecora</taxon>
        <taxon>Cervidae</taxon>
        <taxon>Odocoileinae</taxon>
        <taxon>Rangifer</taxon>
    </lineage>
</organism>
<name>A0AC59YNA7_RANTA</name>
<dbReference type="Proteomes" id="UP001162501">
    <property type="component" value="Chromosome 19"/>
</dbReference>
<evidence type="ECO:0000313" key="1">
    <source>
        <dbReference type="EMBL" id="CAM9839627.1"/>
    </source>
</evidence>